<dbReference type="Proteomes" id="UP000828251">
    <property type="component" value="Unassembled WGS sequence"/>
</dbReference>
<proteinExistence type="predicted"/>
<evidence type="ECO:0000313" key="1">
    <source>
        <dbReference type="EMBL" id="KAH1095952.1"/>
    </source>
</evidence>
<gene>
    <name evidence="1" type="ORF">J1N35_012873</name>
</gene>
<organism evidence="1 2">
    <name type="scientific">Gossypium stocksii</name>
    <dbReference type="NCBI Taxonomy" id="47602"/>
    <lineage>
        <taxon>Eukaryota</taxon>
        <taxon>Viridiplantae</taxon>
        <taxon>Streptophyta</taxon>
        <taxon>Embryophyta</taxon>
        <taxon>Tracheophyta</taxon>
        <taxon>Spermatophyta</taxon>
        <taxon>Magnoliopsida</taxon>
        <taxon>eudicotyledons</taxon>
        <taxon>Gunneridae</taxon>
        <taxon>Pentapetalae</taxon>
        <taxon>rosids</taxon>
        <taxon>malvids</taxon>
        <taxon>Malvales</taxon>
        <taxon>Malvaceae</taxon>
        <taxon>Malvoideae</taxon>
        <taxon>Gossypium</taxon>
    </lineage>
</organism>
<evidence type="ECO:0008006" key="3">
    <source>
        <dbReference type="Google" id="ProtNLM"/>
    </source>
</evidence>
<accession>A0A9D3VRI5</accession>
<comment type="caution">
    <text evidence="1">The sequence shown here is derived from an EMBL/GenBank/DDBJ whole genome shotgun (WGS) entry which is preliminary data.</text>
</comment>
<sequence>MSDLLMEKDFLEGNLHLVGDERGISFEDKAGGGGVLKDEVKVGRALLLGSSEAKDAELAELKSIRVALELYEGMGWATCCPLLIEIGSNVVFKWLSETESRPRKLHYFFAKIERRSYLTFGKTEHMGNEMAFALAIAGVKHSDTFKAWW</sequence>
<reference evidence="1 2" key="1">
    <citation type="journal article" date="2021" name="Plant Biotechnol. J.">
        <title>Multi-omics assisted identification of the key and species-specific regulatory components of drought-tolerant mechanisms in Gossypium stocksii.</title>
        <authorList>
            <person name="Yu D."/>
            <person name="Ke L."/>
            <person name="Zhang D."/>
            <person name="Wu Y."/>
            <person name="Sun Y."/>
            <person name="Mei J."/>
            <person name="Sun J."/>
            <person name="Sun Y."/>
        </authorList>
    </citation>
    <scope>NUCLEOTIDE SEQUENCE [LARGE SCALE GENOMIC DNA]</scope>
    <source>
        <strain evidence="2">cv. E1</strain>
        <tissue evidence="1">Leaf</tissue>
    </source>
</reference>
<keyword evidence="2" id="KW-1185">Reference proteome</keyword>
<name>A0A9D3VRI5_9ROSI</name>
<dbReference type="AlphaFoldDB" id="A0A9D3VRI5"/>
<dbReference type="EMBL" id="JAIQCV010000005">
    <property type="protein sequence ID" value="KAH1095952.1"/>
    <property type="molecule type" value="Genomic_DNA"/>
</dbReference>
<protein>
    <recommendedName>
        <fullName evidence="3">RNase H type-1 domain-containing protein</fullName>
    </recommendedName>
</protein>
<dbReference type="OrthoDB" id="983829at2759"/>
<evidence type="ECO:0000313" key="2">
    <source>
        <dbReference type="Proteomes" id="UP000828251"/>
    </source>
</evidence>